<dbReference type="Proteomes" id="UP000001556">
    <property type="component" value="Chromosome"/>
</dbReference>
<dbReference type="PROSITE" id="PS51257">
    <property type="entry name" value="PROKAR_LIPOPROTEIN"/>
    <property type="match status" value="1"/>
</dbReference>
<organism evidence="1 2">
    <name type="scientific">Desulforamulus reducens (strain ATCC BAA-1160 / DSM 100696 / MI-1)</name>
    <name type="common">Desulfotomaculum reducens</name>
    <dbReference type="NCBI Taxonomy" id="349161"/>
    <lineage>
        <taxon>Bacteria</taxon>
        <taxon>Bacillati</taxon>
        <taxon>Bacillota</taxon>
        <taxon>Clostridia</taxon>
        <taxon>Eubacteriales</taxon>
        <taxon>Peptococcaceae</taxon>
        <taxon>Desulforamulus</taxon>
    </lineage>
</organism>
<evidence type="ECO:0000313" key="2">
    <source>
        <dbReference type="Proteomes" id="UP000001556"/>
    </source>
</evidence>
<proteinExistence type="predicted"/>
<dbReference type="RefSeq" id="WP_011878499.1">
    <property type="nucleotide sequence ID" value="NC_009253.1"/>
</dbReference>
<evidence type="ECO:0000313" key="1">
    <source>
        <dbReference type="EMBL" id="ABO50697.1"/>
    </source>
</evidence>
<dbReference type="AlphaFoldDB" id="A4J6J4"/>
<dbReference type="HOGENOM" id="CLU_188988_0_0_9"/>
<name>A4J6J4_DESRM</name>
<protein>
    <submittedName>
        <fullName evidence="1">Uncharacterized protein</fullName>
    </submittedName>
</protein>
<dbReference type="KEGG" id="drm:Dred_2180"/>
<sequence length="89" mass="10305">MFFLNKLCILCNGLYHVTISCPNCGYNLADLGLVQDFYDPYSAYLDQEIYEDGYKGYTSECCVHLLVCNLCDLKEFRAMKRFSEEDVTN</sequence>
<gene>
    <name evidence="1" type="ordered locus">Dred_2180</name>
</gene>
<reference evidence="1 2" key="1">
    <citation type="submission" date="2007-03" db="EMBL/GenBank/DDBJ databases">
        <title>Complete sequence of Desulfotomaculum reducens MI-1.</title>
        <authorList>
            <consortium name="US DOE Joint Genome Institute"/>
            <person name="Copeland A."/>
            <person name="Lucas S."/>
            <person name="Lapidus A."/>
            <person name="Barry K."/>
            <person name="Detter J.C."/>
            <person name="Glavina del Rio T."/>
            <person name="Hammon N."/>
            <person name="Israni S."/>
            <person name="Dalin E."/>
            <person name="Tice H."/>
            <person name="Pitluck S."/>
            <person name="Sims D."/>
            <person name="Brettin T."/>
            <person name="Bruce D."/>
            <person name="Han C."/>
            <person name="Tapia R."/>
            <person name="Schmutz J."/>
            <person name="Larimer F."/>
            <person name="Land M."/>
            <person name="Hauser L."/>
            <person name="Kyrpides N."/>
            <person name="Kim E."/>
            <person name="Tebo B.M."/>
            <person name="Richardson P."/>
        </authorList>
    </citation>
    <scope>NUCLEOTIDE SEQUENCE [LARGE SCALE GENOMIC DNA]</scope>
    <source>
        <strain evidence="1 2">MI-1</strain>
    </source>
</reference>
<accession>A4J6J4</accession>
<dbReference type="EMBL" id="CP000612">
    <property type="protein sequence ID" value="ABO50697.1"/>
    <property type="molecule type" value="Genomic_DNA"/>
</dbReference>
<keyword evidence="2" id="KW-1185">Reference proteome</keyword>